<dbReference type="OrthoDB" id="116755at2157"/>
<dbReference type="Proteomes" id="UP000607197">
    <property type="component" value="Unassembled WGS sequence"/>
</dbReference>
<dbReference type="InterPro" id="IPR036388">
    <property type="entry name" value="WH-like_DNA-bd_sf"/>
</dbReference>
<evidence type="ECO:0000313" key="4">
    <source>
        <dbReference type="EMBL" id="GGL66662.1"/>
    </source>
</evidence>
<dbReference type="RefSeq" id="WP_188979553.1">
    <property type="nucleotide sequence ID" value="NZ_BMPG01000003.1"/>
</dbReference>
<feature type="transmembrane region" description="Helical" evidence="2">
    <location>
        <begin position="57"/>
        <end position="76"/>
    </location>
</feature>
<feature type="region of interest" description="Disordered" evidence="1">
    <location>
        <begin position="88"/>
        <end position="130"/>
    </location>
</feature>
<dbReference type="Pfam" id="PF24034">
    <property type="entry name" value="DUF7343"/>
    <property type="match status" value="1"/>
</dbReference>
<dbReference type="EMBL" id="BMPG01000003">
    <property type="protein sequence ID" value="GGL66662.1"/>
    <property type="molecule type" value="Genomic_DNA"/>
</dbReference>
<proteinExistence type="predicted"/>
<reference evidence="4" key="2">
    <citation type="submission" date="2020-09" db="EMBL/GenBank/DDBJ databases">
        <authorList>
            <person name="Sun Q."/>
            <person name="Ohkuma M."/>
        </authorList>
    </citation>
    <scope>NUCLEOTIDE SEQUENCE</scope>
    <source>
        <strain evidence="4">JCM 19596</strain>
    </source>
</reference>
<feature type="compositionally biased region" description="Basic and acidic residues" evidence="1">
    <location>
        <begin position="109"/>
        <end position="129"/>
    </location>
</feature>
<evidence type="ECO:0000256" key="1">
    <source>
        <dbReference type="SAM" id="MobiDB-lite"/>
    </source>
</evidence>
<reference evidence="4" key="1">
    <citation type="journal article" date="2014" name="Int. J. Syst. Evol. Microbiol.">
        <title>Complete genome sequence of Corynebacterium casei LMG S-19264T (=DSM 44701T), isolated from a smear-ripened cheese.</title>
        <authorList>
            <consortium name="US DOE Joint Genome Institute (JGI-PGF)"/>
            <person name="Walter F."/>
            <person name="Albersmeier A."/>
            <person name="Kalinowski J."/>
            <person name="Ruckert C."/>
        </authorList>
    </citation>
    <scope>NUCLEOTIDE SEQUENCE</scope>
    <source>
        <strain evidence="4">JCM 19596</strain>
    </source>
</reference>
<evidence type="ECO:0000256" key="2">
    <source>
        <dbReference type="SAM" id="Phobius"/>
    </source>
</evidence>
<dbReference type="CDD" id="cd00090">
    <property type="entry name" value="HTH_ARSR"/>
    <property type="match status" value="1"/>
</dbReference>
<dbReference type="InterPro" id="IPR036390">
    <property type="entry name" value="WH_DNA-bd_sf"/>
</dbReference>
<dbReference type="SUPFAM" id="SSF46785">
    <property type="entry name" value="Winged helix' DNA-binding domain"/>
    <property type="match status" value="1"/>
</dbReference>
<feature type="domain" description="DUF7343" evidence="3">
    <location>
        <begin position="133"/>
        <end position="191"/>
    </location>
</feature>
<organism evidence="4 5">
    <name type="scientific">Halocalculus aciditolerans</name>
    <dbReference type="NCBI Taxonomy" id="1383812"/>
    <lineage>
        <taxon>Archaea</taxon>
        <taxon>Methanobacteriati</taxon>
        <taxon>Methanobacteriota</taxon>
        <taxon>Stenosarchaea group</taxon>
        <taxon>Halobacteria</taxon>
        <taxon>Halobacteriales</taxon>
        <taxon>Halobacteriaceae</taxon>
        <taxon>Halocalculus</taxon>
    </lineage>
</organism>
<protein>
    <recommendedName>
        <fullName evidence="3">DUF7343 domain-containing protein</fullName>
    </recommendedName>
</protein>
<keyword evidence="2" id="KW-0472">Membrane</keyword>
<accession>A0A830FM98</accession>
<evidence type="ECO:0000313" key="5">
    <source>
        <dbReference type="Proteomes" id="UP000607197"/>
    </source>
</evidence>
<name>A0A830FM98_9EURY</name>
<dbReference type="InterPro" id="IPR055767">
    <property type="entry name" value="DUF7343"/>
</dbReference>
<feature type="transmembrane region" description="Helical" evidence="2">
    <location>
        <begin position="12"/>
        <end position="37"/>
    </location>
</feature>
<keyword evidence="2" id="KW-1133">Transmembrane helix</keyword>
<gene>
    <name evidence="4" type="ORF">GCM10009039_25760</name>
</gene>
<dbReference type="AlphaFoldDB" id="A0A830FM98"/>
<dbReference type="InterPro" id="IPR011991">
    <property type="entry name" value="ArsR-like_HTH"/>
</dbReference>
<evidence type="ECO:0000259" key="3">
    <source>
        <dbReference type="Pfam" id="PF24034"/>
    </source>
</evidence>
<keyword evidence="2" id="KW-0812">Transmembrane</keyword>
<comment type="caution">
    <text evidence="4">The sequence shown here is derived from an EMBL/GenBank/DDBJ whole genome shotgun (WGS) entry which is preliminary data.</text>
</comment>
<dbReference type="Gene3D" id="1.10.10.10">
    <property type="entry name" value="Winged helix-like DNA-binding domain superfamily/Winged helix DNA-binding domain"/>
    <property type="match status" value="1"/>
</dbReference>
<sequence length="192" mass="20714">MDSPALRNVHLLAAVVFVASVLVLAVQLITPLPIVVSLGESGTQTARVGQYFAYDDVAVVVVASVLSGASATYLVLHDRAHRLVDQLGNADPESHPRPEPNGGTETGDGGERDGEDGSSRREQWEKTAESLKNNEATVYTLLIEAGGERPQRELVEETDLSKATVSRTLDKLENRGLVERKRSGMGNTIRLQ</sequence>
<keyword evidence="5" id="KW-1185">Reference proteome</keyword>